<gene>
    <name evidence="2" type="ORF">ACFPBZ_16830</name>
</gene>
<proteinExistence type="predicted"/>
<keyword evidence="1" id="KW-0812">Transmembrane</keyword>
<evidence type="ECO:0000313" key="3">
    <source>
        <dbReference type="Proteomes" id="UP001595947"/>
    </source>
</evidence>
<protein>
    <recommendedName>
        <fullName evidence="4">DUF1440 domain-containing protein</fullName>
    </recommendedName>
</protein>
<evidence type="ECO:0000313" key="2">
    <source>
        <dbReference type="EMBL" id="MFC5063887.1"/>
    </source>
</evidence>
<reference evidence="3" key="1">
    <citation type="journal article" date="2019" name="Int. J. Syst. Evol. Microbiol.">
        <title>The Global Catalogue of Microorganisms (GCM) 10K type strain sequencing project: providing services to taxonomists for standard genome sequencing and annotation.</title>
        <authorList>
            <consortium name="The Broad Institute Genomics Platform"/>
            <consortium name="The Broad Institute Genome Sequencing Center for Infectious Disease"/>
            <person name="Wu L."/>
            <person name="Ma J."/>
        </authorList>
    </citation>
    <scope>NUCLEOTIDE SEQUENCE [LARGE SCALE GENOMIC DNA]</scope>
    <source>
        <strain evidence="3">CGMCC 4.7093</strain>
    </source>
</reference>
<accession>A0ABV9YPM5</accession>
<evidence type="ECO:0000256" key="1">
    <source>
        <dbReference type="SAM" id="Phobius"/>
    </source>
</evidence>
<keyword evidence="1" id="KW-1133">Transmembrane helix</keyword>
<comment type="caution">
    <text evidence="2">The sequence shown here is derived from an EMBL/GenBank/DDBJ whole genome shotgun (WGS) entry which is preliminary data.</text>
</comment>
<name>A0ABV9YPM5_9PSEU</name>
<dbReference type="EMBL" id="JBHSIV010000017">
    <property type="protein sequence ID" value="MFC5063887.1"/>
    <property type="molecule type" value="Genomic_DNA"/>
</dbReference>
<dbReference type="Proteomes" id="UP001595947">
    <property type="component" value="Unassembled WGS sequence"/>
</dbReference>
<sequence>MGYGSGSSHALAGALRPGRAVGGGLPRRLLTGVVAGAAGTAAMSVTGLLYREVYARRRGMAPSEITEILDYDDSDHVVIAAGTLLQAVTGRAPRSPGARRVLFRVVHWGYGSAVGAGHALLRHTLGGEPAAGTVFFLGCQTMALSLFPVLGDTPVPWRWTPRLMTVSLAQHMVYAAAVAGAQAALDRRAH</sequence>
<organism evidence="2 3">
    <name type="scientific">Actinomycetospora atypica</name>
    <dbReference type="NCBI Taxonomy" id="1290095"/>
    <lineage>
        <taxon>Bacteria</taxon>
        <taxon>Bacillati</taxon>
        <taxon>Actinomycetota</taxon>
        <taxon>Actinomycetes</taxon>
        <taxon>Pseudonocardiales</taxon>
        <taxon>Pseudonocardiaceae</taxon>
        <taxon>Actinomycetospora</taxon>
    </lineage>
</organism>
<evidence type="ECO:0008006" key="4">
    <source>
        <dbReference type="Google" id="ProtNLM"/>
    </source>
</evidence>
<dbReference type="RefSeq" id="WP_378037234.1">
    <property type="nucleotide sequence ID" value="NZ_JBHSIV010000017.1"/>
</dbReference>
<keyword evidence="1" id="KW-0472">Membrane</keyword>
<keyword evidence="3" id="KW-1185">Reference proteome</keyword>
<feature type="transmembrane region" description="Helical" evidence="1">
    <location>
        <begin position="29"/>
        <end position="50"/>
    </location>
</feature>